<evidence type="ECO:0000313" key="3">
    <source>
        <dbReference type="Proteomes" id="UP000269208"/>
    </source>
</evidence>
<dbReference type="Proteomes" id="UP000269208">
    <property type="component" value="Chromosome"/>
</dbReference>
<proteinExistence type="predicted"/>
<evidence type="ECO:0000313" key="2">
    <source>
        <dbReference type="EMBL" id="VEB51389.1"/>
    </source>
</evidence>
<gene>
    <name evidence="2" type="ORF">NCTC6754_01092</name>
</gene>
<keyword evidence="1" id="KW-0812">Transmembrane</keyword>
<evidence type="ECO:0000256" key="1">
    <source>
        <dbReference type="SAM" id="Phobius"/>
    </source>
</evidence>
<accession>A0A3S4HT88</accession>
<protein>
    <submittedName>
        <fullName evidence="2">Membrane protein</fullName>
    </submittedName>
</protein>
<dbReference type="AlphaFoldDB" id="A0A3S4HT88"/>
<sequence>MVSAIYNGVIIAIYITGSLCALFTILKNISAKDILIAQDASRKNSILSNLNQVLFAGESKQCDFNLLMELDDNVSTARNQRLSFIMSCSNVSTLVGLLGTFAGLSITIGSIGNLLSSPSDVGGDNASNTLNMIVTMVASLSETIERDEYRICIFYLWCCLRHTPDLTKCFCSQLLFPCFYGNQKIKKS</sequence>
<reference evidence="2 3" key="1">
    <citation type="submission" date="2018-12" db="EMBL/GenBank/DDBJ databases">
        <authorList>
            <consortium name="Pathogen Informatics"/>
        </authorList>
    </citation>
    <scope>NUCLEOTIDE SEQUENCE [LARGE SCALE GENOMIC DNA]</scope>
    <source>
        <strain evidence="2 3">NCTC6754</strain>
    </source>
</reference>
<organism evidence="2 3">
    <name type="scientific">Salmonella enterica I</name>
    <dbReference type="NCBI Taxonomy" id="59201"/>
    <lineage>
        <taxon>Bacteria</taxon>
        <taxon>Pseudomonadati</taxon>
        <taxon>Pseudomonadota</taxon>
        <taxon>Gammaproteobacteria</taxon>
        <taxon>Enterobacterales</taxon>
        <taxon>Enterobacteriaceae</taxon>
        <taxon>Salmonella</taxon>
    </lineage>
</organism>
<keyword evidence="1" id="KW-1133">Transmembrane helix</keyword>
<keyword evidence="1" id="KW-0472">Membrane</keyword>
<name>A0A3S4HT88_SALET</name>
<feature type="transmembrane region" description="Helical" evidence="1">
    <location>
        <begin position="6"/>
        <end position="26"/>
    </location>
</feature>
<dbReference type="EMBL" id="LR134190">
    <property type="protein sequence ID" value="VEB51389.1"/>
    <property type="molecule type" value="Genomic_DNA"/>
</dbReference>